<evidence type="ECO:0000313" key="3">
    <source>
        <dbReference type="Proteomes" id="UP000076962"/>
    </source>
</evidence>
<keyword evidence="1" id="KW-0472">Membrane</keyword>
<dbReference type="AlphaFoldDB" id="A0A176S4D4"/>
<keyword evidence="1" id="KW-0812">Transmembrane</keyword>
<feature type="transmembrane region" description="Helical" evidence="1">
    <location>
        <begin position="214"/>
        <end position="233"/>
    </location>
</feature>
<feature type="transmembrane region" description="Helical" evidence="1">
    <location>
        <begin position="268"/>
        <end position="286"/>
    </location>
</feature>
<reference evidence="2 3" key="1">
    <citation type="submission" date="2016-05" db="EMBL/GenBank/DDBJ databases">
        <title>Single-cell genome of chain-forming Candidatus Thiomargarita nelsonii and comparison to other large sulfur-oxidizing bacteria.</title>
        <authorList>
            <person name="Winkel M."/>
            <person name="Salman V."/>
            <person name="Woyke T."/>
            <person name="Schulz-Vogt H."/>
            <person name="Richter M."/>
            <person name="Flood B."/>
            <person name="Bailey J."/>
            <person name="Amann R."/>
            <person name="Mussmann M."/>
        </authorList>
    </citation>
    <scope>NUCLEOTIDE SEQUENCE [LARGE SCALE GENOMIC DNA]</scope>
    <source>
        <strain evidence="2 3">THI036</strain>
    </source>
</reference>
<name>A0A176S4D4_9GAMM</name>
<keyword evidence="3" id="KW-1185">Reference proteome</keyword>
<accession>A0A176S4D4</accession>
<dbReference type="EMBL" id="LUTY01000695">
    <property type="protein sequence ID" value="OAD22865.1"/>
    <property type="molecule type" value="Genomic_DNA"/>
</dbReference>
<protein>
    <submittedName>
        <fullName evidence="2">Uncharacterized protein</fullName>
    </submittedName>
</protein>
<dbReference type="Proteomes" id="UP000076962">
    <property type="component" value="Unassembled WGS sequence"/>
</dbReference>
<organism evidence="2 3">
    <name type="scientific">Candidatus Thiomargarita nelsonii</name>
    <dbReference type="NCBI Taxonomy" id="1003181"/>
    <lineage>
        <taxon>Bacteria</taxon>
        <taxon>Pseudomonadati</taxon>
        <taxon>Pseudomonadota</taxon>
        <taxon>Gammaproteobacteria</taxon>
        <taxon>Thiotrichales</taxon>
        <taxon>Thiotrichaceae</taxon>
        <taxon>Thiomargarita</taxon>
    </lineage>
</organism>
<feature type="transmembrane region" description="Helical" evidence="1">
    <location>
        <begin position="12"/>
        <end position="36"/>
    </location>
</feature>
<feature type="transmembrane region" description="Helical" evidence="1">
    <location>
        <begin position="178"/>
        <end position="207"/>
    </location>
</feature>
<dbReference type="PROSITE" id="PS51257">
    <property type="entry name" value="PROKAR_LIPOPROTEIN"/>
    <property type="match status" value="1"/>
</dbReference>
<keyword evidence="1" id="KW-1133">Transmembrane helix</keyword>
<feature type="transmembrane region" description="Helical" evidence="1">
    <location>
        <begin position="70"/>
        <end position="91"/>
    </location>
</feature>
<feature type="transmembrane region" description="Helical" evidence="1">
    <location>
        <begin position="293"/>
        <end position="311"/>
    </location>
</feature>
<proteinExistence type="predicted"/>
<evidence type="ECO:0000256" key="1">
    <source>
        <dbReference type="SAM" id="Phobius"/>
    </source>
</evidence>
<sequence>MKKILLLLGTKRLVLWLPIIIFSIGCGLELLMIYFLNNGKLVYTFDDAYIHLAVAENIVKGHYGVNLNEFSASSSSIIWPFLLAPFTLLSIGDYMPLIINFLAATATLFLLSQILLFAFSPSDTKQSLVICLLVILLIPASNLMGLVFTGMEHSLQVFLAILLVFGLLIEFKTKTVPWWLLVAIICGPLVRYENLALGLPALIYLLFRGHYRAFSLTALILTASLASFSLFLYSLDFGFFPSSVIIKSGVVRSNGSTILRNLFHNLKMVDAALLYVGLFMLSWVLFSSNKERILAAWAAFALSIHLLVGRFDWYGRYDTYIWITVW</sequence>
<feature type="transmembrane region" description="Helical" evidence="1">
    <location>
        <begin position="126"/>
        <end position="148"/>
    </location>
</feature>
<feature type="transmembrane region" description="Helical" evidence="1">
    <location>
        <begin position="155"/>
        <end position="172"/>
    </location>
</feature>
<feature type="transmembrane region" description="Helical" evidence="1">
    <location>
        <begin position="98"/>
        <end position="120"/>
    </location>
</feature>
<evidence type="ECO:0000313" key="2">
    <source>
        <dbReference type="EMBL" id="OAD22865.1"/>
    </source>
</evidence>
<comment type="caution">
    <text evidence="2">The sequence shown here is derived from an EMBL/GenBank/DDBJ whole genome shotgun (WGS) entry which is preliminary data.</text>
</comment>
<gene>
    <name evidence="2" type="ORF">THIOM_001314</name>
</gene>